<accession>A0A1B8GGL0</accession>
<evidence type="ECO:0000256" key="11">
    <source>
        <dbReference type="SAM" id="MobiDB-lite"/>
    </source>
</evidence>
<dbReference type="GeneID" id="28840857"/>
<keyword evidence="10" id="KW-0926">Vacuole</keyword>
<organism evidence="13 14">
    <name type="scientific">Pseudogymnoascus verrucosus</name>
    <dbReference type="NCBI Taxonomy" id="342668"/>
    <lineage>
        <taxon>Eukaryota</taxon>
        <taxon>Fungi</taxon>
        <taxon>Dikarya</taxon>
        <taxon>Ascomycota</taxon>
        <taxon>Pezizomycotina</taxon>
        <taxon>Leotiomycetes</taxon>
        <taxon>Thelebolales</taxon>
        <taxon>Thelebolaceae</taxon>
        <taxon>Pseudogymnoascus</taxon>
    </lineage>
</organism>
<evidence type="ECO:0000256" key="10">
    <source>
        <dbReference type="RuleBase" id="RU365028"/>
    </source>
</evidence>
<dbReference type="EMBL" id="KV460239">
    <property type="protein sequence ID" value="OBT94966.1"/>
    <property type="molecule type" value="Genomic_DNA"/>
</dbReference>
<keyword evidence="4 10" id="KW-0109">Calcium transport</keyword>
<dbReference type="FunFam" id="1.20.1420.30:FF:000026">
    <property type="entry name" value="Vacuolar calcium ion transporter"/>
    <property type="match status" value="1"/>
</dbReference>
<sequence length="474" mass="51364">MGIFHRGGKAPDGEEKGTAPADTDVEMNSPSSAPAAVSEKRRLPGQHVINEAGLRVTKGIAPDGESGRSWIHPWHFLRICFISSCRASMFVNILWPFVPAALAVRYARPDLNVVIFILSYIAMVPSANLVGFAGQEFSRKLPRVLGVLMETTFGSIVEIVLFMVLLTQGEYLVIQAAILGSILATMLLCLGLCFFAGGLRRDEQTFDEAISEVGNGLLLIAGLGLVVPTAFYNALQGSTDITPADLKVAVLQISRITAILLIISYAFYIFFNMRSHHSIYDAIFLKDEHGDADREHDIIKPKLTLTESVLALAISVALVTLMAISLVMEIPHIVENNGVSDLFMGLILVPLVEKAAEHITAIDEAWDNSMNLALAHVLGATIQTALFNAPLAVVVSWGLHRELDLNFDLFTIVVVILSIIVVGNFLKDRKSNYLEGALLVIVYIIIAVAAFYYPNPAHHGGTAEGETAAPAEGH</sequence>
<dbReference type="InterPro" id="IPR004713">
    <property type="entry name" value="CaH_exchang"/>
</dbReference>
<feature type="transmembrane region" description="Helical" evidence="10">
    <location>
        <begin position="113"/>
        <end position="132"/>
    </location>
</feature>
<evidence type="ECO:0000313" key="13">
    <source>
        <dbReference type="EMBL" id="OBT94966.1"/>
    </source>
</evidence>
<feature type="transmembrane region" description="Helical" evidence="10">
    <location>
        <begin position="373"/>
        <end position="399"/>
    </location>
</feature>
<keyword evidence="7 10" id="KW-1133">Transmembrane helix</keyword>
<reference evidence="13 14" key="1">
    <citation type="submission" date="2016-03" db="EMBL/GenBank/DDBJ databases">
        <title>Comparative genomics of Pseudogymnoascus destructans, the fungus causing white-nose syndrome of bats.</title>
        <authorList>
            <person name="Palmer J.M."/>
            <person name="Drees K.P."/>
            <person name="Foster J.T."/>
            <person name="Lindner D.L."/>
        </authorList>
    </citation>
    <scope>NUCLEOTIDE SEQUENCE [LARGE SCALE GENOMIC DNA]</scope>
    <source>
        <strain evidence="13 14">UAMH 10579</strain>
    </source>
</reference>
<dbReference type="PANTHER" id="PTHR31503:SF14">
    <property type="entry name" value="VACUOLAR CALCIUM ION TRANSPORTER"/>
    <property type="match status" value="1"/>
</dbReference>
<dbReference type="GO" id="GO:0006874">
    <property type="term" value="P:intracellular calcium ion homeostasis"/>
    <property type="evidence" value="ECO:0007669"/>
    <property type="project" value="TreeGrafter"/>
</dbReference>
<reference evidence="14" key="2">
    <citation type="journal article" date="2018" name="Nat. Commun.">
        <title>Extreme sensitivity to ultraviolet light in the fungal pathogen causing white-nose syndrome of bats.</title>
        <authorList>
            <person name="Palmer J.M."/>
            <person name="Drees K.P."/>
            <person name="Foster J.T."/>
            <person name="Lindner D.L."/>
        </authorList>
    </citation>
    <scope>NUCLEOTIDE SEQUENCE [LARGE SCALE GENOMIC DNA]</scope>
    <source>
        <strain evidence="14">UAMH 10579</strain>
    </source>
</reference>
<keyword evidence="3 10" id="KW-0813">Transport</keyword>
<evidence type="ECO:0000256" key="4">
    <source>
        <dbReference type="ARBA" id="ARBA00022568"/>
    </source>
</evidence>
<feature type="transmembrane region" description="Helical" evidence="10">
    <location>
        <begin position="334"/>
        <end position="352"/>
    </location>
</feature>
<dbReference type="InterPro" id="IPR044880">
    <property type="entry name" value="NCX_ion-bd_dom_sf"/>
</dbReference>
<feature type="domain" description="Sodium/calcium exchanger membrane region" evidence="12">
    <location>
        <begin position="113"/>
        <end position="272"/>
    </location>
</feature>
<dbReference type="GO" id="GO:0015369">
    <property type="term" value="F:calcium:proton antiporter activity"/>
    <property type="evidence" value="ECO:0007669"/>
    <property type="project" value="UniProtKB-UniRule"/>
</dbReference>
<keyword evidence="14" id="KW-1185">Reference proteome</keyword>
<feature type="transmembrane region" description="Helical" evidence="10">
    <location>
        <begin position="172"/>
        <end position="197"/>
    </location>
</feature>
<dbReference type="OrthoDB" id="1699231at2759"/>
<keyword evidence="10" id="KW-0050">Antiport</keyword>
<keyword evidence="5 10" id="KW-0812">Transmembrane</keyword>
<feature type="transmembrane region" description="Helical" evidence="10">
    <location>
        <begin position="309"/>
        <end position="328"/>
    </location>
</feature>
<evidence type="ECO:0000256" key="9">
    <source>
        <dbReference type="ARBA" id="ARBA00023136"/>
    </source>
</evidence>
<evidence type="ECO:0000313" key="14">
    <source>
        <dbReference type="Proteomes" id="UP000091956"/>
    </source>
</evidence>
<name>A0A1B8GGL0_9PEZI</name>
<feature type="region of interest" description="Disordered" evidence="11">
    <location>
        <begin position="1"/>
        <end position="41"/>
    </location>
</feature>
<dbReference type="Gene3D" id="1.20.1420.30">
    <property type="entry name" value="NCX, central ion-binding region"/>
    <property type="match status" value="2"/>
</dbReference>
<dbReference type="InterPro" id="IPR004798">
    <property type="entry name" value="CAX-like"/>
</dbReference>
<feature type="domain" description="Sodium/calcium exchanger membrane region" evidence="12">
    <location>
        <begin position="308"/>
        <end position="451"/>
    </location>
</feature>
<evidence type="ECO:0000256" key="1">
    <source>
        <dbReference type="ARBA" id="ARBA00004127"/>
    </source>
</evidence>
<evidence type="ECO:0000256" key="7">
    <source>
        <dbReference type="ARBA" id="ARBA00022989"/>
    </source>
</evidence>
<evidence type="ECO:0000256" key="5">
    <source>
        <dbReference type="ARBA" id="ARBA00022692"/>
    </source>
</evidence>
<dbReference type="STRING" id="342668.A0A1B8GGL0"/>
<dbReference type="PANTHER" id="PTHR31503">
    <property type="entry name" value="VACUOLAR CALCIUM ION TRANSPORTER"/>
    <property type="match status" value="1"/>
</dbReference>
<comment type="similarity">
    <text evidence="2 10">Belongs to the Ca(2+):cation antiporter (CaCA) (TC 2.A.19) family.</text>
</comment>
<feature type="transmembrane region" description="Helical" evidence="10">
    <location>
        <begin position="252"/>
        <end position="271"/>
    </location>
</feature>
<comment type="subcellular location">
    <subcellularLocation>
        <location evidence="1">Endomembrane system</location>
        <topology evidence="1">Multi-pass membrane protein</topology>
    </subcellularLocation>
    <subcellularLocation>
        <location evidence="10">Vacuole membrane</location>
    </subcellularLocation>
</comment>
<evidence type="ECO:0000256" key="2">
    <source>
        <dbReference type="ARBA" id="ARBA00008170"/>
    </source>
</evidence>
<feature type="transmembrane region" description="Helical" evidence="10">
    <location>
        <begin position="405"/>
        <end position="426"/>
    </location>
</feature>
<feature type="transmembrane region" description="Helical" evidence="10">
    <location>
        <begin position="433"/>
        <end position="453"/>
    </location>
</feature>
<feature type="transmembrane region" description="Helical" evidence="10">
    <location>
        <begin position="209"/>
        <end position="232"/>
    </location>
</feature>
<dbReference type="Proteomes" id="UP000091956">
    <property type="component" value="Unassembled WGS sequence"/>
</dbReference>
<keyword evidence="9 10" id="KW-0472">Membrane</keyword>
<dbReference type="Pfam" id="PF01699">
    <property type="entry name" value="Na_Ca_ex"/>
    <property type="match status" value="2"/>
</dbReference>
<feature type="transmembrane region" description="Helical" evidence="10">
    <location>
        <begin position="87"/>
        <end position="107"/>
    </location>
</feature>
<protein>
    <recommendedName>
        <fullName evidence="10">Vacuolar calcium ion transporter</fullName>
    </recommendedName>
</protein>
<proteinExistence type="inferred from homology"/>
<dbReference type="FunFam" id="1.20.1420.30:FF:000027">
    <property type="entry name" value="Vacuolar calcium ion transporter"/>
    <property type="match status" value="1"/>
</dbReference>
<dbReference type="GO" id="GO:0000329">
    <property type="term" value="C:fungal-type vacuole membrane"/>
    <property type="evidence" value="ECO:0007669"/>
    <property type="project" value="TreeGrafter"/>
</dbReference>
<evidence type="ECO:0000256" key="8">
    <source>
        <dbReference type="ARBA" id="ARBA00023065"/>
    </source>
</evidence>
<evidence type="ECO:0000256" key="3">
    <source>
        <dbReference type="ARBA" id="ARBA00022448"/>
    </source>
</evidence>
<feature type="transmembrane region" description="Helical" evidence="10">
    <location>
        <begin position="144"/>
        <end position="166"/>
    </location>
</feature>
<dbReference type="InterPro" id="IPR004837">
    <property type="entry name" value="NaCa_Exmemb"/>
</dbReference>
<evidence type="ECO:0000256" key="6">
    <source>
        <dbReference type="ARBA" id="ARBA00022837"/>
    </source>
</evidence>
<dbReference type="AlphaFoldDB" id="A0A1B8GGL0"/>
<dbReference type="RefSeq" id="XP_018128699.1">
    <property type="nucleotide sequence ID" value="XM_018276906.2"/>
</dbReference>
<dbReference type="NCBIfam" id="TIGR00378">
    <property type="entry name" value="cax"/>
    <property type="match status" value="1"/>
</dbReference>
<comment type="function">
    <text evidence="10">Has a role in promoting intracellular calcium ion sequestration via the exchange of calcium ions for hydrogen ions across the vacuolar membrane. Involved also in manganese ion homeostasis via its uptake into the vacuole.</text>
</comment>
<keyword evidence="6 10" id="KW-0106">Calcium</keyword>
<dbReference type="GO" id="GO:0012505">
    <property type="term" value="C:endomembrane system"/>
    <property type="evidence" value="ECO:0007669"/>
    <property type="project" value="UniProtKB-SubCell"/>
</dbReference>
<gene>
    <name evidence="13" type="ORF">VE01_07471</name>
</gene>
<keyword evidence="8 10" id="KW-0406">Ion transport</keyword>
<evidence type="ECO:0000259" key="12">
    <source>
        <dbReference type="Pfam" id="PF01699"/>
    </source>
</evidence>